<dbReference type="GO" id="GO:0005525">
    <property type="term" value="F:GTP binding"/>
    <property type="evidence" value="ECO:0007669"/>
    <property type="project" value="UniProtKB-KW"/>
</dbReference>
<comment type="caution">
    <text evidence="10">The sequence shown here is derived from an EMBL/GenBank/DDBJ whole genome shotgun (WGS) entry which is preliminary data.</text>
</comment>
<dbReference type="GO" id="GO:0005739">
    <property type="term" value="C:mitochondrion"/>
    <property type="evidence" value="ECO:0007669"/>
    <property type="project" value="TreeGrafter"/>
</dbReference>
<dbReference type="InterPro" id="IPR019987">
    <property type="entry name" value="GTP-bd_ribosome_bio_YsxC"/>
</dbReference>
<keyword evidence="5" id="KW-0547">Nucleotide-binding</keyword>
<evidence type="ECO:0000256" key="1">
    <source>
        <dbReference type="ARBA" id="ARBA00001946"/>
    </source>
</evidence>
<gene>
    <name evidence="10" type="ORF">LTR36_002397</name>
</gene>
<keyword evidence="11" id="KW-1185">Reference proteome</keyword>
<dbReference type="InterPro" id="IPR006073">
    <property type="entry name" value="GTP-bd"/>
</dbReference>
<evidence type="ECO:0000256" key="2">
    <source>
        <dbReference type="ARBA" id="ARBA00009638"/>
    </source>
</evidence>
<dbReference type="PANTHER" id="PTHR46498:SF1">
    <property type="entry name" value="GTP-BINDING PROTEIN 8"/>
    <property type="match status" value="1"/>
</dbReference>
<evidence type="ECO:0000313" key="11">
    <source>
        <dbReference type="Proteomes" id="UP001324427"/>
    </source>
</evidence>
<dbReference type="InterPro" id="IPR030393">
    <property type="entry name" value="G_ENGB_dom"/>
</dbReference>
<name>A0AAV9JKK9_9PEZI</name>
<evidence type="ECO:0000256" key="8">
    <source>
        <dbReference type="SAM" id="MobiDB-lite"/>
    </source>
</evidence>
<comment type="similarity">
    <text evidence="2">Belongs to the TRAFAC class TrmE-Era-EngA-EngB-Septin-like GTPase superfamily. EngB GTPase family.</text>
</comment>
<evidence type="ECO:0000256" key="4">
    <source>
        <dbReference type="ARBA" id="ARBA00022723"/>
    </source>
</evidence>
<dbReference type="SUPFAM" id="SSF52540">
    <property type="entry name" value="P-loop containing nucleoside triphosphate hydrolases"/>
    <property type="match status" value="1"/>
</dbReference>
<proteinExistence type="inferred from homology"/>
<dbReference type="GO" id="GO:0046872">
    <property type="term" value="F:metal ion binding"/>
    <property type="evidence" value="ECO:0007669"/>
    <property type="project" value="UniProtKB-KW"/>
</dbReference>
<evidence type="ECO:0000259" key="9">
    <source>
        <dbReference type="PROSITE" id="PS51706"/>
    </source>
</evidence>
<protein>
    <recommendedName>
        <fullName evidence="3">GTP-binding protein 8</fullName>
    </recommendedName>
</protein>
<evidence type="ECO:0000313" key="10">
    <source>
        <dbReference type="EMBL" id="KAK4545833.1"/>
    </source>
</evidence>
<dbReference type="CDD" id="cd01876">
    <property type="entry name" value="YihA_EngB"/>
    <property type="match status" value="1"/>
</dbReference>
<feature type="domain" description="EngB-type G" evidence="9">
    <location>
        <begin position="103"/>
        <end position="326"/>
    </location>
</feature>
<evidence type="ECO:0000256" key="7">
    <source>
        <dbReference type="ARBA" id="ARBA00023134"/>
    </source>
</evidence>
<dbReference type="Proteomes" id="UP001324427">
    <property type="component" value="Unassembled WGS sequence"/>
</dbReference>
<dbReference type="AlphaFoldDB" id="A0AAV9JKK9"/>
<evidence type="ECO:0000256" key="6">
    <source>
        <dbReference type="ARBA" id="ARBA00022842"/>
    </source>
</evidence>
<dbReference type="PROSITE" id="PS51706">
    <property type="entry name" value="G_ENGB"/>
    <property type="match status" value="1"/>
</dbReference>
<dbReference type="PANTHER" id="PTHR46498">
    <property type="entry name" value="GTP-BINDING PROTEIN 8"/>
    <property type="match status" value="1"/>
</dbReference>
<dbReference type="InterPro" id="IPR027417">
    <property type="entry name" value="P-loop_NTPase"/>
</dbReference>
<organism evidence="10 11">
    <name type="scientific">Oleoguttula mirabilis</name>
    <dbReference type="NCBI Taxonomy" id="1507867"/>
    <lineage>
        <taxon>Eukaryota</taxon>
        <taxon>Fungi</taxon>
        <taxon>Dikarya</taxon>
        <taxon>Ascomycota</taxon>
        <taxon>Pezizomycotina</taxon>
        <taxon>Dothideomycetes</taxon>
        <taxon>Dothideomycetidae</taxon>
        <taxon>Mycosphaerellales</taxon>
        <taxon>Teratosphaeriaceae</taxon>
        <taxon>Oleoguttula</taxon>
    </lineage>
</organism>
<keyword evidence="7" id="KW-0342">GTP-binding</keyword>
<feature type="region of interest" description="Disordered" evidence="8">
    <location>
        <begin position="138"/>
        <end position="159"/>
    </location>
</feature>
<reference evidence="10 11" key="1">
    <citation type="submission" date="2021-11" db="EMBL/GenBank/DDBJ databases">
        <title>Black yeast isolated from Biological Soil Crust.</title>
        <authorList>
            <person name="Kurbessoian T."/>
        </authorList>
    </citation>
    <scope>NUCLEOTIDE SEQUENCE [LARGE SCALE GENOMIC DNA]</scope>
    <source>
        <strain evidence="10 11">CCFEE 5522</strain>
    </source>
</reference>
<dbReference type="HAMAP" id="MF_00321">
    <property type="entry name" value="GTPase_EngB"/>
    <property type="match status" value="1"/>
</dbReference>
<dbReference type="Pfam" id="PF01926">
    <property type="entry name" value="MMR_HSR1"/>
    <property type="match status" value="1"/>
</dbReference>
<accession>A0AAV9JKK9</accession>
<sequence length="372" mass="40926">MDLLRLPPPLRRSLLSQPSLRTSLLRLLTTTAHPAPNHAAFQPPLTTTTQPALLTLSSSTLNAYQIALPPISTHLKYAYTFFTAVPPLFLFSAAHFRSFPLSPHPEVAFLGRSNVGKSSLLNALFGRTSVKDARVSKRPGRTRTMNGFGISGGLAPGAAPKEGQKEAAWRRFPRGGCVVVDMPGYGGGSQEEWGREAMKFLESRKQLRRTFVLIDAEHGLKNTDIQLLTHLRQQGISHQVVLSKVDKLLYPGAKPPGAQRLSNGLLKLKELCGSIRQRLNEEAGDGRKHALDILCCSAEKGLDERNRHRKLGVDEVRWAVLTACGLECDEQGQRKKMWAPDVHVLEEDDDVVEKEVEVMSKYSPMGNATASG</sequence>
<keyword evidence="4" id="KW-0479">Metal-binding</keyword>
<dbReference type="EMBL" id="JAVFHQ010000017">
    <property type="protein sequence ID" value="KAK4545833.1"/>
    <property type="molecule type" value="Genomic_DNA"/>
</dbReference>
<keyword evidence="6" id="KW-0460">Magnesium</keyword>
<comment type="cofactor">
    <cofactor evidence="1">
        <name>Mg(2+)</name>
        <dbReference type="ChEBI" id="CHEBI:18420"/>
    </cofactor>
</comment>
<dbReference type="Gene3D" id="3.40.50.300">
    <property type="entry name" value="P-loop containing nucleotide triphosphate hydrolases"/>
    <property type="match status" value="1"/>
</dbReference>
<evidence type="ECO:0000256" key="5">
    <source>
        <dbReference type="ARBA" id="ARBA00022741"/>
    </source>
</evidence>
<evidence type="ECO:0000256" key="3">
    <source>
        <dbReference type="ARBA" id="ARBA00015370"/>
    </source>
</evidence>
<dbReference type="InterPro" id="IPR052279">
    <property type="entry name" value="EngB_GTPase"/>
</dbReference>